<feature type="compositionally biased region" description="Basic and acidic residues" evidence="1">
    <location>
        <begin position="323"/>
        <end position="332"/>
    </location>
</feature>
<feature type="compositionally biased region" description="Polar residues" evidence="1">
    <location>
        <begin position="1160"/>
        <end position="1176"/>
    </location>
</feature>
<feature type="compositionally biased region" description="Polar residues" evidence="1">
    <location>
        <begin position="1590"/>
        <end position="1601"/>
    </location>
</feature>
<dbReference type="EMBL" id="RQTK01000283">
    <property type="protein sequence ID" value="RUS82515.1"/>
    <property type="molecule type" value="Genomic_DNA"/>
</dbReference>
<feature type="compositionally biased region" description="Basic and acidic residues" evidence="1">
    <location>
        <begin position="1309"/>
        <end position="1325"/>
    </location>
</feature>
<feature type="region of interest" description="Disordered" evidence="1">
    <location>
        <begin position="2757"/>
        <end position="2913"/>
    </location>
</feature>
<feature type="compositionally biased region" description="Basic and acidic residues" evidence="1">
    <location>
        <begin position="2677"/>
        <end position="2693"/>
    </location>
</feature>
<proteinExistence type="predicted"/>
<feature type="region of interest" description="Disordered" evidence="1">
    <location>
        <begin position="1246"/>
        <end position="1413"/>
    </location>
</feature>
<evidence type="ECO:0000313" key="2">
    <source>
        <dbReference type="EMBL" id="RUS82515.1"/>
    </source>
</evidence>
<comment type="caution">
    <text evidence="2">The sequence shown here is derived from an EMBL/GenBank/DDBJ whole genome shotgun (WGS) entry which is preliminary data.</text>
</comment>
<sequence length="3440" mass="384108">MRIFLQKRSSREQYPQYIEETSSVSNQSFTTLLKFWERAFKHSPKSQSSFSSTRLPFKTTKRASKPARSYQRRYDSPRQVCSPLKHVARHKMKQHAVEDLTSSNDSPDSDIRVRLNSGNKMKSYLKDKSAQNREHTPYSQVQVSFTRQMPAEDDNSGKCLPGGENFHRKDRKPTRKTSGNIRTGKRHRATPLSRTPKTDRMSIIYDLKKNQNNMSNHRSEKAKVPDWLSSTPSARTQFHSVASGRRQSPRKDVIKAHDLTCSGSVEAFRRQRLLDFIATCCRSQTKTGHSAGSRGFKDEPDTWGEEDARIHRKSAGKIFHHTTHDSCSEKVNPDNSSYGSKNKMKQPLKYDYYGCKSANKSLHNDKPMTEKQDDTMRYSTNRRAKVHSPRSLSKHFEPCLRVGNSPSFPCESPFTGGSRNTINVWANTLYSTPDMELHNTGVFPYQTGESLEDISSLEMWVHKPGRQDPVQARSSSTVSSEGTGYLISTGLDRSSDSSGADTPKNTSDLTTSTFHQTEPRAAWANTAIEHSPCKRNQRSNLTFITKPTKTQNAYHDSYFLGEGLCSPQTMDGIRTPENVRLGRRRRDVQDKVTSSASHLTFCVPCKREATPLCQKHANTSLSNTDSEDKFTPSLQSEVHANDDQTSMARNDTSTTQLVSSAEQNTTVFPDGSASFSYSKTATSQSVSDSHQNGGCIDIFLNKPNVVSSESTLVTEENKYQSNSDQGKLTTSNQTDSSQINPIEKKQTLPWYHQHKQHNKNSDTQTEDLDDCGNFASSLEKPQSPPFYQPVAAQSRIGTETIATQTIPWDSSQQEENARDDPASKDQLLEKALTQKDIIPTKAAPHGCYDLSLLGQNVNLWPLKSVAFDTDNFPGESDNCLIDRDNKSCLSEQPGGLNVAVDSISVGDNYSKDVRSQNRRHIEHEHSALNKVKNKKLQKSNSDTDLSYCQNGLAPIVYRYHQTSPNKCHRSFEMKKKLIEKKWRRSNEIGKLFRSFVSPTIREVKRPRAAGSPVQSVFKNEEERRSACDTHQQIPSPNSMKPEMNEVKRVGYSSPKQKALSKHASWQKYPQQLVDRVNVSRKRRDENEDTVATHRGNVGPKHARSDSDLLSKSSVTQSLAVSTRAGMMPRIQEARAPPHRPSASTPPSHAVTEEHSGDKSGGSTTVEIEQNPKQEGNTTREEAVVKKGSRKLATQDIEIVLGDDVTVREFMKCFIGGLDLELNGYGDSKLPTCFNLAGLNSQYNRNNSDQNVNGAAQKATFRSSPLNQSRNHSVGDGTIDTKPAHEIHPHAKKDNRKMHKNKSVKNSNQEPKHLKNDEPKHTDTKGEVIGGVETKISGVVTGLPKKKHPKAQGKACTHEKRVRNSPHQKYIGPRNLGATSPEKPTRSTQKARSPCTRAAKKQAIHESTPPQDSDAHLAWWERSALAKPLISKITTRPQNLHKLHGKHIISSSLDLSIEANTEMDVAAGKASSPKNIPDCKKENCTESVPTKSLTAESATVFWSSPNPKRRTLQSPQRINKNCGLAQGSNTKNWTVSACRPPHESKLLTKKLMKKDKACDVVTNVADGTEGLHLRRSKSTTDLESELSISSPCRTSDKVTTPDQGYRETCASGPSPRKSCSLMNLYRPTMIRYSTVTQKHSRRNAKKKQPKKKIKIHLNSSPESPVIFRKKKVRKIISTSNSPSHNEGLDVNQKRKTLSQKLMEKESCELGRLTVPGTMKVQKSNKIAGARLNDTKNRCGQPTDRDDRATHIPGAAQYRPDWQHRHKSHRKQPYAEAETESNEICQSRTACFKHYGFKESAVRVRNEKTCVLVENSRKTKHIHGICQNEPDLPYIMDQTDLKTKVELSKVFKNTLSSSRPAGVYSATRKKRRQYIRPTILKTAEIYHENPTAQNLCTYPEPVHRQQQVPMSLKHAKNSDYLHHRLDSLNKGSSESILPDTRFDSLESKGPCFKHPGRFAYLSQPFGHIVQDGPLMQSQAASLESINMKGNCVGKCVCNKGTDISVKSGHQVQFNAGKNHIAHSADVSNIPDEITVVPYSQQKNHHLAMTRTRQTRDSERQVTSRSDGVAAGTGKGSKEQDYSVESPKPHPRVKAEPKALTTETSSLDVSESDIFQDVREPGQTRTSVVSSCAYTDAYTEGDGSPSDAVLNQKLPRNRQPLKQQSPVIKKDPFALPPVRSKSPDLKRPVAPKRPYRRCDEARRGTTDSMPVPKPRILMDGNTSEKSLLLRKQQKSPNAKRTGKCTTDSSRTSTNDNDMQRVEKKSYEKVEAKALSSPNENMDIDDITMSLLLGKSTGENGKEESNILHKNARNTTKKETVRSKTDGDSFDTPLAASLGEDFSLFDLKNVIENTVKKSVELYMKNVKVEPQAAAVPGLKVNESGAQKANNADFNQILILGFSPPTSPSENCFSLNVKSQASKNGSTKRIQGSENVKDITKRLSVNLSPSVSCHLFSETQEICSVDSYHTEFAPQQLKMDFDQSELFMQMKENVKIDSPASNIAHQKDKDLSPIVFGRQVRQEHGEPEDTQDYLQNLNLSPEFSQHGPGLYDLKCLDYTTDGQSPDTTFRVVGPCSFYASEANAYLVPRQGSAGGHNVLLHLSQGDDWPHARVMVEPPDHTATCLPRVLSDNGYIHVVFGDQAQLEGKAASACTTRQVTPICENSAQTDARPLHHRQVQTETNRDCRHQRTKELDSPSKSDSQTESSLPTAAADPPVRQSHYRRPQSSKHGHRRDAVERAYTNNLLEMCTSLILGEMYSRHRPDVKTRHHKKKSSGVKNKQSPAHSEDESTKNAGSKSKRKKHTDLVKCPKESTSVDSVEKASSLVALNTNSTGCESSENSNADPKLGDSDTTVCSGEGQGEDSFDANTETVSPAESTRSDTPTTHKEPNSTLSLGQEEQSAVSEVDDSKNRLVKRQESGGDAFLTGHEYLRKSINFSDRPTRAAISRLPHSPRGSVLGMENKGRATAVIKNPPVSYSVRSSIDKQDSFPPTKHRIGPEDFRLFNERSSHRHQEQLQQKQQQYRHESKPYRGIGKDMESLYGIRDRGEKPKTETVLETSNSMNRRQLVGSLYPSPTNHASGGARRGSTDYHRPGSVLSPKIPYARSKPFYTQSTTEDDSSVSKTRFSPLSSDAVSKNRFSPLSSDGVSETRYSLPSSDRPAKPCGSKVVPLQEAQKGPREEKSAAPKYKFVVKSSDDEICVHKRKEYTEDGRKNKPLPSAERSRNNGERDRETSSRANELSGPPSGSKQNRQSSPRRKKYPFPNKKIYFTSSPSSSDNDRVRGESNYAHKPLNSPHVKESARNSVAATGHEIGPREPHKQECLPNSQRWIQKSSNIESFYLRRPSREMGNCFTENKILQPSAISYPAQKTFEQQRQPSAVTAQLRQRQTAMASDPSRSLQHRDLLRQGHVGKLNLQPSNPFIRPNIHQVAIQRHQQQVPSNARPQ</sequence>
<feature type="region of interest" description="Disordered" evidence="1">
    <location>
        <begin position="214"/>
        <end position="249"/>
    </location>
</feature>
<feature type="compositionally biased region" description="Polar residues" evidence="1">
    <location>
        <begin position="1109"/>
        <end position="1120"/>
    </location>
</feature>
<feature type="compositionally biased region" description="Basic and acidic residues" evidence="1">
    <location>
        <begin position="3216"/>
        <end position="3229"/>
    </location>
</feature>
<name>A0A3S1HMP0_ELYCH</name>
<feature type="compositionally biased region" description="Basic and acidic residues" evidence="1">
    <location>
        <begin position="3189"/>
        <end position="3208"/>
    </location>
</feature>
<feature type="compositionally biased region" description="Polar residues" evidence="1">
    <location>
        <begin position="472"/>
        <end position="482"/>
    </location>
</feature>
<feature type="region of interest" description="Disordered" evidence="1">
    <location>
        <begin position="2037"/>
        <end position="2126"/>
    </location>
</feature>
<feature type="compositionally biased region" description="Basic and acidic residues" evidence="1">
    <location>
        <begin position="3000"/>
        <end position="3009"/>
    </location>
</feature>
<feature type="compositionally biased region" description="Low complexity" evidence="1">
    <location>
        <begin position="2242"/>
        <end position="2253"/>
    </location>
</feature>
<feature type="region of interest" description="Disordered" evidence="1">
    <location>
        <begin position="2663"/>
        <end position="2731"/>
    </location>
</feature>
<feature type="compositionally biased region" description="Basic residues" evidence="1">
    <location>
        <begin position="1289"/>
        <end position="1302"/>
    </location>
</feature>
<feature type="compositionally biased region" description="Polar residues" evidence="1">
    <location>
        <begin position="2694"/>
        <end position="2704"/>
    </location>
</feature>
<feature type="region of interest" description="Disordered" evidence="1">
    <location>
        <begin position="711"/>
        <end position="741"/>
    </location>
</feature>
<feature type="compositionally biased region" description="Polar residues" evidence="1">
    <location>
        <begin position="2821"/>
        <end position="2838"/>
    </location>
</feature>
<feature type="non-terminal residue" evidence="2">
    <location>
        <position position="3440"/>
    </location>
</feature>
<feature type="region of interest" description="Disordered" evidence="1">
    <location>
        <begin position="3000"/>
        <end position="3317"/>
    </location>
</feature>
<feature type="compositionally biased region" description="Polar residues" evidence="1">
    <location>
        <begin position="3239"/>
        <end position="3248"/>
    </location>
</feature>
<feature type="compositionally biased region" description="Polar residues" evidence="1">
    <location>
        <begin position="228"/>
        <end position="240"/>
    </location>
</feature>
<keyword evidence="3" id="KW-1185">Reference proteome</keyword>
<organism evidence="2 3">
    <name type="scientific">Elysia chlorotica</name>
    <name type="common">Eastern emerald elysia</name>
    <name type="synonym">Sea slug</name>
    <dbReference type="NCBI Taxonomy" id="188477"/>
    <lineage>
        <taxon>Eukaryota</taxon>
        <taxon>Metazoa</taxon>
        <taxon>Spiralia</taxon>
        <taxon>Lophotrochozoa</taxon>
        <taxon>Mollusca</taxon>
        <taxon>Gastropoda</taxon>
        <taxon>Heterobranchia</taxon>
        <taxon>Euthyneura</taxon>
        <taxon>Panpulmonata</taxon>
        <taxon>Sacoglossa</taxon>
        <taxon>Placobranchoidea</taxon>
        <taxon>Plakobranchidae</taxon>
        <taxon>Elysia</taxon>
    </lineage>
</organism>
<feature type="compositionally biased region" description="Polar residues" evidence="1">
    <location>
        <begin position="2861"/>
        <end position="2878"/>
    </location>
</feature>
<reference evidence="2 3" key="1">
    <citation type="submission" date="2019-01" db="EMBL/GenBank/DDBJ databases">
        <title>A draft genome assembly of the solar-powered sea slug Elysia chlorotica.</title>
        <authorList>
            <person name="Cai H."/>
            <person name="Li Q."/>
            <person name="Fang X."/>
            <person name="Li J."/>
            <person name="Curtis N.E."/>
            <person name="Altenburger A."/>
            <person name="Shibata T."/>
            <person name="Feng M."/>
            <person name="Maeda T."/>
            <person name="Schwartz J.A."/>
            <person name="Shigenobu S."/>
            <person name="Lundholm N."/>
            <person name="Nishiyama T."/>
            <person name="Yang H."/>
            <person name="Hasebe M."/>
            <person name="Li S."/>
            <person name="Pierce S.K."/>
            <person name="Wang J."/>
        </authorList>
    </citation>
    <scope>NUCLEOTIDE SEQUENCE [LARGE SCALE GENOMIC DNA]</scope>
    <source>
        <strain evidence="2">EC2010</strain>
        <tissue evidence="2">Whole organism of an adult</tissue>
    </source>
</reference>
<evidence type="ECO:0000313" key="3">
    <source>
        <dbReference type="Proteomes" id="UP000271974"/>
    </source>
</evidence>
<feature type="compositionally biased region" description="Basic and acidic residues" evidence="1">
    <location>
        <begin position="3018"/>
        <end position="3049"/>
    </location>
</feature>
<feature type="region of interest" description="Disordered" evidence="1">
    <location>
        <begin position="639"/>
        <end position="671"/>
    </location>
</feature>
<feature type="compositionally biased region" description="Basic residues" evidence="1">
    <location>
        <begin position="2715"/>
        <end position="2728"/>
    </location>
</feature>
<feature type="compositionally biased region" description="Polar residues" evidence="1">
    <location>
        <begin position="2885"/>
        <end position="2898"/>
    </location>
</feature>
<feature type="region of interest" description="Disordered" evidence="1">
    <location>
        <begin position="1011"/>
        <end position="1189"/>
    </location>
</feature>
<feature type="region of interest" description="Disordered" evidence="1">
    <location>
        <begin position="2153"/>
        <end position="2259"/>
    </location>
</feature>
<feature type="region of interest" description="Disordered" evidence="1">
    <location>
        <begin position="45"/>
        <end position="112"/>
    </location>
</feature>
<feature type="compositionally biased region" description="Polar residues" evidence="1">
    <location>
        <begin position="1246"/>
        <end position="1271"/>
    </location>
</feature>
<evidence type="ECO:0000256" key="1">
    <source>
        <dbReference type="SAM" id="MobiDB-lite"/>
    </source>
</evidence>
<gene>
    <name evidence="2" type="ORF">EGW08_009729</name>
</gene>
<feature type="region of interest" description="Disordered" evidence="1">
    <location>
        <begin position="323"/>
        <end position="343"/>
    </location>
</feature>
<feature type="compositionally biased region" description="Polar residues" evidence="1">
    <location>
        <begin position="496"/>
        <end position="512"/>
    </location>
</feature>
<feature type="compositionally biased region" description="Polar residues" evidence="1">
    <location>
        <begin position="3116"/>
        <end position="3151"/>
    </location>
</feature>
<dbReference type="Proteomes" id="UP000271974">
    <property type="component" value="Unassembled WGS sequence"/>
</dbReference>
<protein>
    <submittedName>
        <fullName evidence="2">Uncharacterized protein</fullName>
    </submittedName>
</protein>
<feature type="compositionally biased region" description="Basic and acidic residues" evidence="1">
    <location>
        <begin position="2193"/>
        <end position="2202"/>
    </location>
</feature>
<feature type="region of interest" description="Disordered" evidence="1">
    <location>
        <begin position="1590"/>
        <end position="1611"/>
    </location>
</feature>
<feature type="compositionally biased region" description="Polar residues" evidence="1">
    <location>
        <begin position="1028"/>
        <end position="1038"/>
    </location>
</feature>
<feature type="compositionally biased region" description="Basic and acidic residues" evidence="1">
    <location>
        <begin position="2902"/>
        <end position="2913"/>
    </location>
</feature>
<feature type="compositionally biased region" description="Basic and acidic residues" evidence="1">
    <location>
        <begin position="3307"/>
        <end position="3316"/>
    </location>
</feature>
<accession>A0A3S1HMP0</accession>
<feature type="compositionally biased region" description="Polar residues" evidence="1">
    <location>
        <begin position="3050"/>
        <end position="3059"/>
    </location>
</feature>
<feature type="region of interest" description="Disordered" evidence="1">
    <location>
        <begin position="753"/>
        <end position="788"/>
    </location>
</feature>
<feature type="compositionally biased region" description="Basic and acidic residues" evidence="1">
    <location>
        <begin position="1018"/>
        <end position="1027"/>
    </location>
</feature>
<feature type="region of interest" description="Disordered" evidence="1">
    <location>
        <begin position="2974"/>
        <end position="2993"/>
    </location>
</feature>
<feature type="compositionally biased region" description="Polar residues" evidence="1">
    <location>
        <begin position="711"/>
        <end position="740"/>
    </location>
</feature>
<feature type="region of interest" description="Disordered" evidence="1">
    <location>
        <begin position="150"/>
        <end position="198"/>
    </location>
</feature>
<feature type="region of interest" description="Disordered" evidence="1">
    <location>
        <begin position="465"/>
        <end position="512"/>
    </location>
</feature>